<evidence type="ECO:0000256" key="2">
    <source>
        <dbReference type="ARBA" id="ARBA00022741"/>
    </source>
</evidence>
<reference evidence="8" key="1">
    <citation type="submission" date="2023-06" db="EMBL/GenBank/DDBJ databases">
        <title>Survivors Of The Sea: Transcriptome response of Skeletonema marinoi to long-term dormancy.</title>
        <authorList>
            <person name="Pinder M.I.M."/>
            <person name="Kourtchenko O."/>
            <person name="Robertson E.K."/>
            <person name="Larsson T."/>
            <person name="Maumus F."/>
            <person name="Osuna-Cruz C.M."/>
            <person name="Vancaester E."/>
            <person name="Stenow R."/>
            <person name="Vandepoele K."/>
            <person name="Ploug H."/>
            <person name="Bruchert V."/>
            <person name="Godhe A."/>
            <person name="Topel M."/>
        </authorList>
    </citation>
    <scope>NUCLEOTIDE SEQUENCE</scope>
    <source>
        <strain evidence="8">R05AC</strain>
    </source>
</reference>
<dbReference type="PRINTS" id="PR00301">
    <property type="entry name" value="HEATSHOCK70"/>
</dbReference>
<dbReference type="InterPro" id="IPR029048">
    <property type="entry name" value="HSP70_C_sf"/>
</dbReference>
<dbReference type="InterPro" id="IPR043129">
    <property type="entry name" value="ATPase_NBD"/>
</dbReference>
<organism evidence="8 9">
    <name type="scientific">Skeletonema marinoi</name>
    <dbReference type="NCBI Taxonomy" id="267567"/>
    <lineage>
        <taxon>Eukaryota</taxon>
        <taxon>Sar</taxon>
        <taxon>Stramenopiles</taxon>
        <taxon>Ochrophyta</taxon>
        <taxon>Bacillariophyta</taxon>
        <taxon>Coscinodiscophyceae</taxon>
        <taxon>Thalassiosirophycidae</taxon>
        <taxon>Thalassiosirales</taxon>
        <taxon>Skeletonemataceae</taxon>
        <taxon>Skeletonema</taxon>
        <taxon>Skeletonema marinoi-dohrnii complex</taxon>
    </lineage>
</organism>
<dbReference type="PROSITE" id="PS01036">
    <property type="entry name" value="HSP70_3"/>
    <property type="match status" value="1"/>
</dbReference>
<dbReference type="GO" id="GO:0005524">
    <property type="term" value="F:ATP binding"/>
    <property type="evidence" value="ECO:0007669"/>
    <property type="project" value="UniProtKB-KW"/>
</dbReference>
<evidence type="ECO:0000256" key="6">
    <source>
        <dbReference type="SAM" id="Coils"/>
    </source>
</evidence>
<dbReference type="Gene3D" id="2.60.34.10">
    <property type="entry name" value="Substrate Binding Domain Of DNAk, Chain A, domain 1"/>
    <property type="match status" value="1"/>
</dbReference>
<dbReference type="Proteomes" id="UP001224775">
    <property type="component" value="Unassembled WGS sequence"/>
</dbReference>
<dbReference type="CDD" id="cd10241">
    <property type="entry name" value="ASKHA_NBD_HSP70_BiP"/>
    <property type="match status" value="1"/>
</dbReference>
<evidence type="ECO:0000313" key="9">
    <source>
        <dbReference type="Proteomes" id="UP001224775"/>
    </source>
</evidence>
<evidence type="ECO:0000256" key="1">
    <source>
        <dbReference type="ARBA" id="ARBA00007381"/>
    </source>
</evidence>
<evidence type="ECO:0000256" key="4">
    <source>
        <dbReference type="ARBA" id="ARBA00022840"/>
    </source>
</evidence>
<dbReference type="Pfam" id="PF00012">
    <property type="entry name" value="HSP70"/>
    <property type="match status" value="1"/>
</dbReference>
<gene>
    <name evidence="8" type="ORF">QTG54_005648</name>
</gene>
<dbReference type="PANTHER" id="PTHR19375">
    <property type="entry name" value="HEAT SHOCK PROTEIN 70KDA"/>
    <property type="match status" value="1"/>
</dbReference>
<feature type="coiled-coil region" evidence="6">
    <location>
        <begin position="311"/>
        <end position="341"/>
    </location>
</feature>
<dbReference type="Gene3D" id="3.30.420.40">
    <property type="match status" value="2"/>
</dbReference>
<evidence type="ECO:0000256" key="3">
    <source>
        <dbReference type="ARBA" id="ARBA00022824"/>
    </source>
</evidence>
<dbReference type="SUPFAM" id="SSF100920">
    <property type="entry name" value="Heat shock protein 70kD (HSP70), peptide-binding domain"/>
    <property type="match status" value="1"/>
</dbReference>
<dbReference type="Gene3D" id="3.90.640.10">
    <property type="entry name" value="Actin, Chain A, domain 4"/>
    <property type="match status" value="1"/>
</dbReference>
<keyword evidence="2 5" id="KW-0547">Nucleotide-binding</keyword>
<dbReference type="SUPFAM" id="SSF53067">
    <property type="entry name" value="Actin-like ATPase domain"/>
    <property type="match status" value="2"/>
</dbReference>
<name>A0AAD8YCS0_9STRA</name>
<dbReference type="PROSITE" id="PS00329">
    <property type="entry name" value="HSP70_2"/>
    <property type="match status" value="1"/>
</dbReference>
<comment type="caution">
    <text evidence="8">The sequence shown here is derived from an EMBL/GenBank/DDBJ whole genome shotgun (WGS) entry which is preliminary data.</text>
</comment>
<protein>
    <submittedName>
        <fullName evidence="8">Luminal-binding protein</fullName>
    </submittedName>
</protein>
<dbReference type="InterPro" id="IPR018181">
    <property type="entry name" value="Heat_shock_70_CS"/>
</dbReference>
<dbReference type="Gene3D" id="1.20.1270.10">
    <property type="match status" value="1"/>
</dbReference>
<dbReference type="AlphaFoldDB" id="A0AAD8YCS0"/>
<comment type="similarity">
    <text evidence="1 5">Belongs to the heat shock protein 70 family.</text>
</comment>
<dbReference type="FunFam" id="3.30.420.40:FF:000026">
    <property type="entry name" value="Heat shock protein 70"/>
    <property type="match status" value="1"/>
</dbReference>
<proteinExistence type="inferred from homology"/>
<dbReference type="FunFam" id="2.60.34.10:FF:000023">
    <property type="entry name" value="70 kDa heat shock cognate protein"/>
    <property type="match status" value="1"/>
</dbReference>
<dbReference type="SUPFAM" id="SSF100934">
    <property type="entry name" value="Heat shock protein 70kD (HSP70), C-terminal subdomain"/>
    <property type="match status" value="1"/>
</dbReference>
<sequence>MIRSSNTTTTRRHVWWLLAATILGLALHSSSFASAAEDEQEESEEQQRTGTIIGIDLGTTYSCVGAFQPGLNKVEIIPNDQGNRITPSYVAFVSNDHVDGSNGERLVGDSAKNQATLNPEHTIFDVKRLIGRKFHDDMVQQDMKLLPYTIANKDNRPYVVIRYEETEHAYAPEEISAMVLSKLKADAEKYLGKPIDRAVVTVPAYFNDAQRHSTRDAGIIAGLHVERIINEPTAAAIAYGVKETMKEGEEEEEQNVLVFDLGGGTFDVTLLTIDNGIFEVLATNGDTHLGGSDFDQRVMEHFMSVIKKRDKKDISQNKRALQKMRKEVERVKRALSSQMSARMEIEDLVPGYDFSETLSRAKFEELNDALFKKTLKPVQKVLEDAMLDIDEVNEIILVGGSTRIPKVQQMIKDFFNGKELNRGINPDESVAVGAAIQGSILSGEGGEAHAQVMLLDVSPLSLGTAVDGELMQVLIKRGTTIPSESSMVFHTIEDNQRQMAIDVYEGERSMIKDNHLLGLFEMTDLPPAPRGQIEVKVTFKVDANGLLEVTAENLATKSTKSITITAEDGRLSEEQMQKMVDDAEKFAEEDKRNAAKIEGRNRLEHYLYTVSNSLRENEDKIKDKEDLKTLMDIVDETMEWLEQNENAEETEFKAKYRELESLANPVLGSLYEAGDGGTEDGFDDEL</sequence>
<dbReference type="GO" id="GO:0140662">
    <property type="term" value="F:ATP-dependent protein folding chaperone"/>
    <property type="evidence" value="ECO:0007669"/>
    <property type="project" value="InterPro"/>
</dbReference>
<dbReference type="NCBIfam" id="NF001413">
    <property type="entry name" value="PRK00290.1"/>
    <property type="match status" value="1"/>
</dbReference>
<feature type="signal peptide" evidence="7">
    <location>
        <begin position="1"/>
        <end position="35"/>
    </location>
</feature>
<keyword evidence="3" id="KW-0256">Endoplasmic reticulum</keyword>
<dbReference type="EMBL" id="JATAAI010000008">
    <property type="protein sequence ID" value="KAK1744051.1"/>
    <property type="molecule type" value="Genomic_DNA"/>
</dbReference>
<accession>A0AAD8YCS0</accession>
<keyword evidence="6" id="KW-0175">Coiled coil</keyword>
<keyword evidence="7" id="KW-0732">Signal</keyword>
<keyword evidence="9" id="KW-1185">Reference proteome</keyword>
<keyword evidence="4 5" id="KW-0067">ATP-binding</keyword>
<dbReference type="FunFam" id="3.90.640.10:FF:000002">
    <property type="entry name" value="Heat shock 70 kDa"/>
    <property type="match status" value="1"/>
</dbReference>
<feature type="chain" id="PRO_5041955496" evidence="7">
    <location>
        <begin position="36"/>
        <end position="686"/>
    </location>
</feature>
<dbReference type="InterPro" id="IPR029047">
    <property type="entry name" value="HSP70_peptide-bd_sf"/>
</dbReference>
<dbReference type="InterPro" id="IPR013126">
    <property type="entry name" value="Hsp_70_fam"/>
</dbReference>
<dbReference type="InterPro" id="IPR042050">
    <property type="entry name" value="BIP_NBD"/>
</dbReference>
<dbReference type="PROSITE" id="PS00297">
    <property type="entry name" value="HSP70_1"/>
    <property type="match status" value="1"/>
</dbReference>
<evidence type="ECO:0000256" key="5">
    <source>
        <dbReference type="RuleBase" id="RU003322"/>
    </source>
</evidence>
<evidence type="ECO:0000313" key="8">
    <source>
        <dbReference type="EMBL" id="KAK1744051.1"/>
    </source>
</evidence>
<evidence type="ECO:0000256" key="7">
    <source>
        <dbReference type="SAM" id="SignalP"/>
    </source>
</evidence>